<name>A0ABY0BX93_9GAMM</name>
<keyword evidence="3" id="KW-1185">Reference proteome</keyword>
<evidence type="ECO:0000313" key="2">
    <source>
        <dbReference type="EMBL" id="RUO28781.1"/>
    </source>
</evidence>
<dbReference type="Proteomes" id="UP000287410">
    <property type="component" value="Unassembled WGS sequence"/>
</dbReference>
<accession>A0ABY0BX93</accession>
<dbReference type="InterPro" id="IPR021457">
    <property type="entry name" value="DUF3108"/>
</dbReference>
<protein>
    <submittedName>
        <fullName evidence="2">DUF3108 domain-containing protein</fullName>
    </submittedName>
</protein>
<feature type="signal peptide" evidence="1">
    <location>
        <begin position="1"/>
        <end position="30"/>
    </location>
</feature>
<comment type="caution">
    <text evidence="2">The sequence shown here is derived from an EMBL/GenBank/DDBJ whole genome shotgun (WGS) entry which is preliminary data.</text>
</comment>
<gene>
    <name evidence="2" type="ORF">CWE12_10740</name>
</gene>
<reference evidence="2 3" key="1">
    <citation type="journal article" date="2018" name="Front. Microbiol.">
        <title>Genome-Based Analysis Reveals the Taxonomy and Diversity of the Family Idiomarinaceae.</title>
        <authorList>
            <person name="Liu Y."/>
            <person name="Lai Q."/>
            <person name="Shao Z."/>
        </authorList>
    </citation>
    <scope>NUCLEOTIDE SEQUENCE [LARGE SCALE GENOMIC DNA]</scope>
    <source>
        <strain evidence="2 3">GBSy1</strain>
    </source>
</reference>
<sequence length="252" mass="28914">MGKHFMKRLQHWSIAALGGVMLTGSALSWAAEDDADASAGAETLAYEASYVLTRRGSERGDASRILEQLDDGKWRYYTVTSASLLFLSDHRENETIFRMQDGRVVPESFDYSRSGTGSDRALNVRFDRENERIVDASGNQVDIEWDADLLDPNAVLHQLQLDVAGDDDSWMYSLVDEKGNQRDYEFARVKTETLNLPYGEIEAIRVDRVRESDRRQTYFWFAPELNYTMVRMQQIKEGKEQAQIELTSLQFE</sequence>
<organism evidence="2 3">
    <name type="scientific">Aliidiomarina sedimenti</name>
    <dbReference type="NCBI Taxonomy" id="1933879"/>
    <lineage>
        <taxon>Bacteria</taxon>
        <taxon>Pseudomonadati</taxon>
        <taxon>Pseudomonadota</taxon>
        <taxon>Gammaproteobacteria</taxon>
        <taxon>Alteromonadales</taxon>
        <taxon>Idiomarinaceae</taxon>
        <taxon>Aliidiomarina</taxon>
    </lineage>
</organism>
<evidence type="ECO:0000313" key="3">
    <source>
        <dbReference type="Proteomes" id="UP000287410"/>
    </source>
</evidence>
<feature type="chain" id="PRO_5046013425" evidence="1">
    <location>
        <begin position="31"/>
        <end position="252"/>
    </location>
</feature>
<proteinExistence type="predicted"/>
<dbReference type="EMBL" id="PIPN01000005">
    <property type="protein sequence ID" value="RUO28781.1"/>
    <property type="molecule type" value="Genomic_DNA"/>
</dbReference>
<evidence type="ECO:0000256" key="1">
    <source>
        <dbReference type="SAM" id="SignalP"/>
    </source>
</evidence>
<keyword evidence="1" id="KW-0732">Signal</keyword>
<dbReference type="Pfam" id="PF11306">
    <property type="entry name" value="DUF3108"/>
    <property type="match status" value="1"/>
</dbReference>